<evidence type="ECO:0000256" key="1">
    <source>
        <dbReference type="ARBA" id="ARBA00009183"/>
    </source>
</evidence>
<dbReference type="GO" id="GO:0004499">
    <property type="term" value="F:N,N-dimethylaniline monooxygenase activity"/>
    <property type="evidence" value="ECO:0007669"/>
    <property type="project" value="InterPro"/>
</dbReference>
<sequence>MSATTKSVLIVGAGPSGLAALKEMREVGLEAVAVDSRSQFGGVFSSDSNVTFEDLHLTISNMYMAFSDFPPKSTGCKFWSQAEYFAYLTDYVDAFQLKKHLQLQTTVNRALFNEDKLMWEVSMTSNENDTSTRCFDYLIVAAGANHHPHIPNTDLFKNFQGGIMHASEYHSADQVKGKRVLVVGTGESSADVARSASNVAKSVTLYGRRHWDTAPRFVEKGLQDGNYDENKWMSETHKPKDLLEASSTSHATGMVPLGPYSGFLQAVVLSTSFVHGKNSPQDICYQINSRAWSADFFATDSSVVPTKSAVAITAASKGTLDIVVTPTVSCNGNVVSFHRPSLYGNGFEGQAPDTLDREFDVIVACTGYSLDFDWITTSDPGRRTLNPNPRSWFKHCFPPNFGQHLAFVGFARPHSGGIPQCAELISRYIAQLNRPGASLELPANYADLALMEGAAEQACYHQSPNFHLLVDYPAYMISVAKLVGCSPRIPLNNPVDMVKYWTFPLWPCFFRTQGVGANPAAAKCVLDKFGPWDAIPSVPMLLAQICCAFFMPFVNSFSLCLDKIWSSGDPLPRFYKWRLSKALLLYQNPLTLDDLQFVLMQWGAACICLWFVATKVVTLGKYPGQGESKVPNKDV</sequence>
<evidence type="ECO:0000256" key="3">
    <source>
        <dbReference type="ARBA" id="ARBA00022827"/>
    </source>
</evidence>
<accession>A0A9N8HNL8</accession>
<dbReference type="EMBL" id="CAICTM010000830">
    <property type="protein sequence ID" value="CAB9517108.1"/>
    <property type="molecule type" value="Genomic_DNA"/>
</dbReference>
<gene>
    <name evidence="6" type="ORF">SEMRO_831_G208390.1</name>
</gene>
<dbReference type="InterPro" id="IPR020946">
    <property type="entry name" value="Flavin_mOase-like"/>
</dbReference>
<dbReference type="Pfam" id="PF00743">
    <property type="entry name" value="FMO-like"/>
    <property type="match status" value="2"/>
</dbReference>
<dbReference type="Gene3D" id="3.50.50.60">
    <property type="entry name" value="FAD/NAD(P)-binding domain"/>
    <property type="match status" value="1"/>
</dbReference>
<evidence type="ECO:0000256" key="4">
    <source>
        <dbReference type="ARBA" id="ARBA00022857"/>
    </source>
</evidence>
<protein>
    <submittedName>
        <fullName evidence="6">Monooxygenase</fullName>
    </submittedName>
</protein>
<keyword evidence="3" id="KW-0274">FAD</keyword>
<evidence type="ECO:0000313" key="7">
    <source>
        <dbReference type="Proteomes" id="UP001153069"/>
    </source>
</evidence>
<evidence type="ECO:0000256" key="5">
    <source>
        <dbReference type="ARBA" id="ARBA00023002"/>
    </source>
</evidence>
<keyword evidence="6" id="KW-0503">Monooxygenase</keyword>
<dbReference type="PRINTS" id="PR00411">
    <property type="entry name" value="PNDRDTASEI"/>
</dbReference>
<keyword evidence="7" id="KW-1185">Reference proteome</keyword>
<keyword evidence="2" id="KW-0285">Flavoprotein</keyword>
<dbReference type="InterPro" id="IPR050346">
    <property type="entry name" value="FMO-like"/>
</dbReference>
<organism evidence="6 7">
    <name type="scientific">Seminavis robusta</name>
    <dbReference type="NCBI Taxonomy" id="568900"/>
    <lineage>
        <taxon>Eukaryota</taxon>
        <taxon>Sar</taxon>
        <taxon>Stramenopiles</taxon>
        <taxon>Ochrophyta</taxon>
        <taxon>Bacillariophyta</taxon>
        <taxon>Bacillariophyceae</taxon>
        <taxon>Bacillariophycidae</taxon>
        <taxon>Naviculales</taxon>
        <taxon>Naviculaceae</taxon>
        <taxon>Seminavis</taxon>
    </lineage>
</organism>
<dbReference type="GO" id="GO:0050660">
    <property type="term" value="F:flavin adenine dinucleotide binding"/>
    <property type="evidence" value="ECO:0007669"/>
    <property type="project" value="InterPro"/>
</dbReference>
<dbReference type="OrthoDB" id="45126at2759"/>
<name>A0A9N8HNL8_9STRA</name>
<dbReference type="PIRSF" id="PIRSF000332">
    <property type="entry name" value="FMO"/>
    <property type="match status" value="1"/>
</dbReference>
<keyword evidence="5" id="KW-0560">Oxidoreductase</keyword>
<dbReference type="SUPFAM" id="SSF51905">
    <property type="entry name" value="FAD/NAD(P)-binding domain"/>
    <property type="match status" value="1"/>
</dbReference>
<dbReference type="InterPro" id="IPR000960">
    <property type="entry name" value="Flavin_mOase"/>
</dbReference>
<dbReference type="Proteomes" id="UP001153069">
    <property type="component" value="Unassembled WGS sequence"/>
</dbReference>
<comment type="caution">
    <text evidence="6">The sequence shown here is derived from an EMBL/GenBank/DDBJ whole genome shotgun (WGS) entry which is preliminary data.</text>
</comment>
<comment type="similarity">
    <text evidence="1">Belongs to the FMO family.</text>
</comment>
<dbReference type="GO" id="GO:0050661">
    <property type="term" value="F:NADP binding"/>
    <property type="evidence" value="ECO:0007669"/>
    <property type="project" value="InterPro"/>
</dbReference>
<reference evidence="6" key="1">
    <citation type="submission" date="2020-06" db="EMBL/GenBank/DDBJ databases">
        <authorList>
            <consortium name="Plant Systems Biology data submission"/>
        </authorList>
    </citation>
    <scope>NUCLEOTIDE SEQUENCE</scope>
    <source>
        <strain evidence="6">D6</strain>
    </source>
</reference>
<evidence type="ECO:0000256" key="2">
    <source>
        <dbReference type="ARBA" id="ARBA00022630"/>
    </source>
</evidence>
<dbReference type="InterPro" id="IPR036188">
    <property type="entry name" value="FAD/NAD-bd_sf"/>
</dbReference>
<evidence type="ECO:0000313" key="6">
    <source>
        <dbReference type="EMBL" id="CAB9517108.1"/>
    </source>
</evidence>
<dbReference type="AlphaFoldDB" id="A0A9N8HNL8"/>
<dbReference type="PANTHER" id="PTHR23023">
    <property type="entry name" value="DIMETHYLANILINE MONOOXYGENASE"/>
    <property type="match status" value="1"/>
</dbReference>
<keyword evidence="4" id="KW-0521">NADP</keyword>
<proteinExistence type="inferred from homology"/>